<evidence type="ECO:0000313" key="3">
    <source>
        <dbReference type="Proteomes" id="UP001066276"/>
    </source>
</evidence>
<dbReference type="AlphaFoldDB" id="A0AAV7VFL2"/>
<keyword evidence="1" id="KW-0812">Transmembrane</keyword>
<evidence type="ECO:0000256" key="1">
    <source>
        <dbReference type="SAM" id="Phobius"/>
    </source>
</evidence>
<keyword evidence="3" id="KW-1185">Reference proteome</keyword>
<keyword evidence="1" id="KW-1133">Transmembrane helix</keyword>
<keyword evidence="1" id="KW-0472">Membrane</keyword>
<dbReference type="Proteomes" id="UP001066276">
    <property type="component" value="Chromosome 2_1"/>
</dbReference>
<dbReference type="EMBL" id="JANPWB010000003">
    <property type="protein sequence ID" value="KAJ1198819.1"/>
    <property type="molecule type" value="Genomic_DNA"/>
</dbReference>
<sequence length="338" mass="38858">MPFRDDHHRIHLFADDVLLTDPEQSVPYAIEPLEDYGKASGLKLRRPRIVARSGILAAGFLGRTKTRWQPQDSCLGGDDDEHRNTANCSNVRDFGKCLGTTTNFCPASIECACKDQKPFCKCPNYRESLTDYWYMGPKCEHLWNTLDLILVIVFPAVALASVASVTVQWIYYCKNRPKNYRKHASSRQMAGNEISLPKVNPAYIPEEHIKDDFTLSYLPKQRTAPDVAETERSRMPRYPHQEAIFPHVTRKPNTSYNAYSQNQRFSYEDSVLPGQDYVERTPKHPMIPVATIPRPKFNVPELPCEDYELNPYPSNDHVQLSSKPYVMGRPQVKNHYDY</sequence>
<reference evidence="2" key="1">
    <citation type="journal article" date="2022" name="bioRxiv">
        <title>Sequencing and chromosome-scale assembly of the giantPleurodeles waltlgenome.</title>
        <authorList>
            <person name="Brown T."/>
            <person name="Elewa A."/>
            <person name="Iarovenko S."/>
            <person name="Subramanian E."/>
            <person name="Araus A.J."/>
            <person name="Petzold A."/>
            <person name="Susuki M."/>
            <person name="Suzuki K.-i.T."/>
            <person name="Hayashi T."/>
            <person name="Toyoda A."/>
            <person name="Oliveira C."/>
            <person name="Osipova E."/>
            <person name="Leigh N.D."/>
            <person name="Simon A."/>
            <person name="Yun M.H."/>
        </authorList>
    </citation>
    <scope>NUCLEOTIDE SEQUENCE</scope>
    <source>
        <strain evidence="2">20211129_DDA</strain>
        <tissue evidence="2">Liver</tissue>
    </source>
</reference>
<feature type="transmembrane region" description="Helical" evidence="1">
    <location>
        <begin position="148"/>
        <end position="172"/>
    </location>
</feature>
<proteinExistence type="predicted"/>
<organism evidence="2 3">
    <name type="scientific">Pleurodeles waltl</name>
    <name type="common">Iberian ribbed newt</name>
    <dbReference type="NCBI Taxonomy" id="8319"/>
    <lineage>
        <taxon>Eukaryota</taxon>
        <taxon>Metazoa</taxon>
        <taxon>Chordata</taxon>
        <taxon>Craniata</taxon>
        <taxon>Vertebrata</taxon>
        <taxon>Euteleostomi</taxon>
        <taxon>Amphibia</taxon>
        <taxon>Batrachia</taxon>
        <taxon>Caudata</taxon>
        <taxon>Salamandroidea</taxon>
        <taxon>Salamandridae</taxon>
        <taxon>Pleurodelinae</taxon>
        <taxon>Pleurodeles</taxon>
    </lineage>
</organism>
<gene>
    <name evidence="2" type="ORF">NDU88_002658</name>
</gene>
<evidence type="ECO:0000313" key="2">
    <source>
        <dbReference type="EMBL" id="KAJ1198819.1"/>
    </source>
</evidence>
<name>A0AAV7VFL2_PLEWA</name>
<accession>A0AAV7VFL2</accession>
<comment type="caution">
    <text evidence="2">The sequence shown here is derived from an EMBL/GenBank/DDBJ whole genome shotgun (WGS) entry which is preliminary data.</text>
</comment>
<protein>
    <submittedName>
        <fullName evidence="2">Uncharacterized protein</fullName>
    </submittedName>
</protein>